<dbReference type="InterPro" id="IPR015915">
    <property type="entry name" value="Kelch-typ_b-propeller"/>
</dbReference>
<accession>A0AA39QRN3</accession>
<proteinExistence type="predicted"/>
<dbReference type="Gene3D" id="2.120.10.80">
    <property type="entry name" value="Kelch-type beta propeller"/>
    <property type="match status" value="1"/>
</dbReference>
<dbReference type="SUPFAM" id="SSF117281">
    <property type="entry name" value="Kelch motif"/>
    <property type="match status" value="1"/>
</dbReference>
<evidence type="ECO:0000256" key="1">
    <source>
        <dbReference type="SAM" id="MobiDB-lite"/>
    </source>
</evidence>
<feature type="transmembrane region" description="Helical" evidence="2">
    <location>
        <begin position="435"/>
        <end position="457"/>
    </location>
</feature>
<dbReference type="Pfam" id="PF24681">
    <property type="entry name" value="Kelch_KLHDC2_KLHL20_DRC7"/>
    <property type="match status" value="1"/>
</dbReference>
<evidence type="ECO:0000313" key="3">
    <source>
        <dbReference type="EMBL" id="KAK0507174.1"/>
    </source>
</evidence>
<dbReference type="Proteomes" id="UP001166286">
    <property type="component" value="Unassembled WGS sequence"/>
</dbReference>
<keyword evidence="2" id="KW-1133">Transmembrane helix</keyword>
<evidence type="ECO:0008006" key="5">
    <source>
        <dbReference type="Google" id="ProtNLM"/>
    </source>
</evidence>
<evidence type="ECO:0000256" key="2">
    <source>
        <dbReference type="SAM" id="Phobius"/>
    </source>
</evidence>
<dbReference type="AlphaFoldDB" id="A0AA39QRN3"/>
<keyword evidence="2" id="KW-0472">Membrane</keyword>
<comment type="caution">
    <text evidence="3">The sequence shown here is derived from an EMBL/GenBank/DDBJ whole genome shotgun (WGS) entry which is preliminary data.</text>
</comment>
<reference evidence="3" key="1">
    <citation type="submission" date="2023-03" db="EMBL/GenBank/DDBJ databases">
        <title>Complete genome of Cladonia borealis.</title>
        <authorList>
            <person name="Park H."/>
        </authorList>
    </citation>
    <scope>NUCLEOTIDE SEQUENCE</scope>
    <source>
        <strain evidence="3">ANT050790</strain>
    </source>
</reference>
<feature type="region of interest" description="Disordered" evidence="1">
    <location>
        <begin position="399"/>
        <end position="434"/>
    </location>
</feature>
<dbReference type="PANTHER" id="PTHR23244:SF490">
    <property type="entry name" value="KELCH REPEAT PROTEIN"/>
    <property type="match status" value="1"/>
</dbReference>
<feature type="compositionally biased region" description="Low complexity" evidence="1">
    <location>
        <begin position="412"/>
        <end position="434"/>
    </location>
</feature>
<name>A0AA39QRN3_9LECA</name>
<keyword evidence="2" id="KW-0812">Transmembrane</keyword>
<gene>
    <name evidence="3" type="ORF">JMJ35_010212</name>
</gene>
<protein>
    <recommendedName>
        <fullName evidence="5">Kelch repeat protein</fullName>
    </recommendedName>
</protein>
<dbReference type="EMBL" id="JAFEKC020000024">
    <property type="protein sequence ID" value="KAK0507174.1"/>
    <property type="molecule type" value="Genomic_DNA"/>
</dbReference>
<dbReference type="CDD" id="cd12087">
    <property type="entry name" value="TM_EGFR-like"/>
    <property type="match status" value="1"/>
</dbReference>
<evidence type="ECO:0000313" key="4">
    <source>
        <dbReference type="Proteomes" id="UP001166286"/>
    </source>
</evidence>
<sequence length="538" mass="57967">MGGWFTFEAGEPAAPENQLFWLELNSTLPIDSIIPGSFLQSTTVPGLEWDILQGRGTFLTDASMDAIYLMLHGVNDNIITNTLESFNVTSQTWSNVSVENRDHSLSNVTNIPIGEYLSSSATTSTSGLGLGFAIGGMLETASSGMVVLDASDPDSLSWTNKTDGAPILSGAEMQYARYGKQGVLLAFGGYTLLQRQMQFYEMSQIFVYDIDSAKWFNVTAGGDVPGNRSEFCTTISAAPDDSSFQITMYGGSDISVSRCYEEVYVLSIPSFQWISIYDQGNEEALLGLDDVGRMGHTCHLYGDRQMIVLGGNITSGANPINIESCNTSWPALRVLDTTTFVWQTQFNPTPVDYAVPEQVYSIIGGSVSGNATMKAPPGGFNDSALTEIFKNTIPRFKLNTTSSAPNTSAPVSSSKTRASQSASSKPSSPTRTKSIAGSLVGGVAALVIAGSLLYVFCFNRQRKQRQLAAVNPSERATGTSADRHNMQEVHGDHRPNEIDGNMLLEIDGNLYLEAPAGVLSELSNVIEMPSSIDEPQRP</sequence>
<dbReference type="PANTHER" id="PTHR23244">
    <property type="entry name" value="KELCH REPEAT DOMAIN"/>
    <property type="match status" value="1"/>
</dbReference>
<organism evidence="3 4">
    <name type="scientific">Cladonia borealis</name>
    <dbReference type="NCBI Taxonomy" id="184061"/>
    <lineage>
        <taxon>Eukaryota</taxon>
        <taxon>Fungi</taxon>
        <taxon>Dikarya</taxon>
        <taxon>Ascomycota</taxon>
        <taxon>Pezizomycotina</taxon>
        <taxon>Lecanoromycetes</taxon>
        <taxon>OSLEUM clade</taxon>
        <taxon>Lecanoromycetidae</taxon>
        <taxon>Lecanorales</taxon>
        <taxon>Lecanorineae</taxon>
        <taxon>Cladoniaceae</taxon>
        <taxon>Cladonia</taxon>
    </lineage>
</organism>
<feature type="compositionally biased region" description="Polar residues" evidence="1">
    <location>
        <begin position="399"/>
        <end position="411"/>
    </location>
</feature>
<keyword evidence="4" id="KW-1185">Reference proteome</keyword>